<dbReference type="AlphaFoldDB" id="A0A939LXG5"/>
<dbReference type="RefSeq" id="WP_208047022.1">
    <property type="nucleotide sequence ID" value="NZ_JAGDYL010000042.1"/>
</dbReference>
<evidence type="ECO:0000259" key="1">
    <source>
        <dbReference type="Pfam" id="PF17940"/>
    </source>
</evidence>
<keyword evidence="3" id="KW-1185">Reference proteome</keyword>
<proteinExistence type="predicted"/>
<dbReference type="EMBL" id="JAGDYL010000042">
    <property type="protein sequence ID" value="MBO1806569.1"/>
    <property type="molecule type" value="Genomic_DNA"/>
</dbReference>
<evidence type="ECO:0000313" key="3">
    <source>
        <dbReference type="Proteomes" id="UP000664398"/>
    </source>
</evidence>
<comment type="caution">
    <text evidence="2">The sequence shown here is derived from an EMBL/GenBank/DDBJ whole genome shotgun (WGS) entry which is preliminary data.</text>
</comment>
<reference evidence="2" key="1">
    <citation type="submission" date="2021-03" db="EMBL/GenBank/DDBJ databases">
        <title>Leucobacter chromiisoli sp. nov., isolated from chromium-containing soil of chemical plant.</title>
        <authorList>
            <person name="Xu Z."/>
        </authorList>
    </citation>
    <scope>NUCLEOTIDE SEQUENCE</scope>
    <source>
        <strain evidence="2">A2</strain>
    </source>
</reference>
<dbReference type="Gene3D" id="1.10.357.10">
    <property type="entry name" value="Tetracycline Repressor, domain 2"/>
    <property type="match status" value="1"/>
</dbReference>
<dbReference type="InterPro" id="IPR041583">
    <property type="entry name" value="TetR_C_31"/>
</dbReference>
<gene>
    <name evidence="2" type="ORF">J4H91_14800</name>
</gene>
<dbReference type="Pfam" id="PF17940">
    <property type="entry name" value="TetR_C_31"/>
    <property type="match status" value="1"/>
</dbReference>
<feature type="domain" description="Tetracyclin repressor-like C-terminal group 31" evidence="1">
    <location>
        <begin position="10"/>
        <end position="94"/>
    </location>
</feature>
<sequence>MIEVQSGPLAARTRARYALFLEADERAARPLHKQRAGMEAWLCTILKNLGGEKAEARAPFLMAAAEGVLLHRITINPEAPIEESVALAVDATLAQA</sequence>
<name>A0A939LXG5_9MICO</name>
<dbReference type="Proteomes" id="UP000664398">
    <property type="component" value="Unassembled WGS sequence"/>
</dbReference>
<organism evidence="2 3">
    <name type="scientific">Leucobacter ruminantium</name>
    <dbReference type="NCBI Taxonomy" id="1289170"/>
    <lineage>
        <taxon>Bacteria</taxon>
        <taxon>Bacillati</taxon>
        <taxon>Actinomycetota</taxon>
        <taxon>Actinomycetes</taxon>
        <taxon>Micrococcales</taxon>
        <taxon>Microbacteriaceae</taxon>
        <taxon>Leucobacter</taxon>
    </lineage>
</organism>
<protein>
    <recommendedName>
        <fullName evidence="1">Tetracyclin repressor-like C-terminal group 31 domain-containing protein</fullName>
    </recommendedName>
</protein>
<accession>A0A939LXG5</accession>
<evidence type="ECO:0000313" key="2">
    <source>
        <dbReference type="EMBL" id="MBO1806569.1"/>
    </source>
</evidence>